<evidence type="ECO:0000313" key="1">
    <source>
        <dbReference type="EMBL" id="MBS9535955.1"/>
    </source>
</evidence>
<accession>A0ABS5RNS8</accession>
<dbReference type="SUPFAM" id="SSF47598">
    <property type="entry name" value="Ribbon-helix-helix"/>
    <property type="match status" value="1"/>
</dbReference>
<sequence>MTGHYTYRAEWSAEDGAYVGLCAEFPSLSWLEPSAHEAIAGVEKRVGGVVEDMTANGEAVPEPLSERRYNGKVFIRTTPELHRRLTIEAAEQGVSVNQWVVQRLSSRQPA</sequence>
<dbReference type="InterPro" id="IPR010985">
    <property type="entry name" value="Ribbon_hlx_hlx"/>
</dbReference>
<dbReference type="Gene3D" id="1.10.1220.10">
    <property type="entry name" value="Met repressor-like"/>
    <property type="match status" value="1"/>
</dbReference>
<dbReference type="EMBL" id="JAHCLR010000068">
    <property type="protein sequence ID" value="MBS9535955.1"/>
    <property type="molecule type" value="Genomic_DNA"/>
</dbReference>
<dbReference type="SUPFAM" id="SSF143100">
    <property type="entry name" value="TTHA1013/TTHA0281-like"/>
    <property type="match status" value="1"/>
</dbReference>
<proteinExistence type="predicted"/>
<dbReference type="InterPro" id="IPR013321">
    <property type="entry name" value="Arc_rbn_hlx_hlx"/>
</dbReference>
<dbReference type="InterPro" id="IPR035069">
    <property type="entry name" value="TTHA1013/TTHA0281-like"/>
</dbReference>
<dbReference type="Pfam" id="PF05534">
    <property type="entry name" value="HicB"/>
    <property type="match status" value="1"/>
</dbReference>
<name>A0ABS5RNS8_9MYCO</name>
<comment type="caution">
    <text evidence="1">The sequence shown here is derived from an EMBL/GenBank/DDBJ whole genome shotgun (WGS) entry which is preliminary data.</text>
</comment>
<dbReference type="Proteomes" id="UP001519535">
    <property type="component" value="Unassembled WGS sequence"/>
</dbReference>
<gene>
    <name evidence="1" type="ORF">KIH27_20435</name>
</gene>
<keyword evidence="2" id="KW-1185">Reference proteome</keyword>
<reference evidence="1 2" key="1">
    <citation type="submission" date="2021-05" db="EMBL/GenBank/DDBJ databases">
        <title>Mycobacterium acidophilum sp. nov., an extremely acid-tolerant member of the genus Mycobacterium.</title>
        <authorList>
            <person name="Xia J."/>
        </authorList>
    </citation>
    <scope>NUCLEOTIDE SEQUENCE [LARGE SCALE GENOMIC DNA]</scope>
    <source>
        <strain evidence="1 2">M1</strain>
    </source>
</reference>
<organism evidence="1 2">
    <name type="scientific">Mycolicibacter acidiphilus</name>
    <dbReference type="NCBI Taxonomy" id="2835306"/>
    <lineage>
        <taxon>Bacteria</taxon>
        <taxon>Bacillati</taxon>
        <taxon>Actinomycetota</taxon>
        <taxon>Actinomycetes</taxon>
        <taxon>Mycobacteriales</taxon>
        <taxon>Mycobacteriaceae</taxon>
        <taxon>Mycolicibacter</taxon>
    </lineage>
</organism>
<protein>
    <submittedName>
        <fullName evidence="1">Type II toxin-antitoxin system HicB family antitoxin</fullName>
    </submittedName>
</protein>
<dbReference type="RefSeq" id="WP_214094804.1">
    <property type="nucleotide sequence ID" value="NZ_JAHCLR010000068.1"/>
</dbReference>
<dbReference type="InterPro" id="IPR008651">
    <property type="entry name" value="Uncharacterised_HicB"/>
</dbReference>
<evidence type="ECO:0000313" key="2">
    <source>
        <dbReference type="Proteomes" id="UP001519535"/>
    </source>
</evidence>